<feature type="transmembrane region" description="Helical" evidence="1">
    <location>
        <begin position="593"/>
        <end position="613"/>
    </location>
</feature>
<dbReference type="STRING" id="94130.A0A2Z6QDL0"/>
<evidence type="ECO:0000256" key="1">
    <source>
        <dbReference type="SAM" id="Phobius"/>
    </source>
</evidence>
<keyword evidence="4" id="KW-1185">Reference proteome</keyword>
<keyword evidence="1" id="KW-0472">Membrane</keyword>
<evidence type="ECO:0000313" key="2">
    <source>
        <dbReference type="EMBL" id="GBB87645.1"/>
    </source>
</evidence>
<organism evidence="2 4">
    <name type="scientific">Rhizophagus clarus</name>
    <dbReference type="NCBI Taxonomy" id="94130"/>
    <lineage>
        <taxon>Eukaryota</taxon>
        <taxon>Fungi</taxon>
        <taxon>Fungi incertae sedis</taxon>
        <taxon>Mucoromycota</taxon>
        <taxon>Glomeromycotina</taxon>
        <taxon>Glomeromycetes</taxon>
        <taxon>Glomerales</taxon>
        <taxon>Glomeraceae</taxon>
        <taxon>Rhizophagus</taxon>
    </lineage>
</organism>
<dbReference type="EMBL" id="BLAL01000013">
    <property type="protein sequence ID" value="GES75115.1"/>
    <property type="molecule type" value="Genomic_DNA"/>
</dbReference>
<gene>
    <name evidence="3" type="ORF">RCL2_000257400</name>
    <name evidence="2" type="ORF">RclHR1_01410028</name>
</gene>
<feature type="transmembrane region" description="Helical" evidence="1">
    <location>
        <begin position="738"/>
        <end position="757"/>
    </location>
</feature>
<keyword evidence="1" id="KW-0812">Transmembrane</keyword>
<proteinExistence type="predicted"/>
<keyword evidence="1" id="KW-1133">Transmembrane helix</keyword>
<feature type="transmembrane region" description="Helical" evidence="1">
    <location>
        <begin position="625"/>
        <end position="645"/>
    </location>
</feature>
<reference evidence="2 4" key="1">
    <citation type="submission" date="2017-11" db="EMBL/GenBank/DDBJ databases">
        <title>The genome of Rhizophagus clarus HR1 reveals common genetic basis of auxotrophy among arbuscular mycorrhizal fungi.</title>
        <authorList>
            <person name="Kobayashi Y."/>
        </authorList>
    </citation>
    <scope>NUCLEOTIDE SEQUENCE [LARGE SCALE GENOMIC DNA]</scope>
    <source>
        <strain evidence="2 4">HR1</strain>
    </source>
</reference>
<sequence length="778" mass="88967">MIIDFDGNVLDKTYFKLAPYILNLKLNINREKGFIIFDDITYELTTTVISWQQYRIEPNGKFTNLTSGNFELNSFDDYQWLRMRTVEPMMSTVNEGYAYVYVLTSPKIDGYGLANDLLFVAVLINYNKSESATVLLYHSQSQFVSEFTTSLFCNIEYVGVGQYCTLLNLAYNSLNYSTLRVNFLSSGSVVLFNSSIISGTQDLNTINTLVDLMGLPYGGFLEIIPKPLEDGGLIIYFNIFSENSTIDRKYSQTFSQSYNNILAIWNYFLILPNNTLLLPDSSSDNNTWSLKAIDVPKYIDRDKGYFNTNINSTFPKINDYLKFSDIKNISINFYVPVILSNGKLSIYYQLNDQRNILRQSTSCISTTAKCTLANNDTMVIVTVLDSVLSKSGGNYFIKVDNNFVKDRVHEEPLLGIKENIWKFTIEDSKSPYYIISSISGLLRLNLEGTDEIARYTNDNRTKFFNGLLDELADVILIPRDRLSKDSKEQTDPDSKLLLFSIKISEVKDHDEKDANTTMYDLNNMMANSDQTFIVQGDHTKYLDSTFGFKPKPNYWEEYKFKLLGALLAIIILVILYFLARLRSKNKRKEGRNFAIFQFALIIFDFVMDILFITNNANDFPKLYTPSLIFFTLPIASNTILAFLLITKENAKSKFSEWFEKNTKLASAFTILAGADIEILSLLHSNLAGFEVFNAPLSESAKHKIFWGSLLNIFIEDVPQLIIQILYRNYSIKYDIIPILNLISSAINLTVNIVGRLYQAIRNIQNRNKLNTNVSDDNL</sequence>
<reference evidence="3" key="2">
    <citation type="submission" date="2019-10" db="EMBL/GenBank/DDBJ databases">
        <title>Conservation and host-specific expression of non-tandemly repeated heterogenous ribosome RNA gene in arbuscular mycorrhizal fungi.</title>
        <authorList>
            <person name="Maeda T."/>
            <person name="Kobayashi Y."/>
            <person name="Nakagawa T."/>
            <person name="Ezawa T."/>
            <person name="Yamaguchi K."/>
            <person name="Bino T."/>
            <person name="Nishimoto Y."/>
            <person name="Shigenobu S."/>
            <person name="Kawaguchi M."/>
        </authorList>
    </citation>
    <scope>NUCLEOTIDE SEQUENCE</scope>
    <source>
        <strain evidence="3">HR1</strain>
    </source>
</reference>
<name>A0A2Z6QDL0_9GLOM</name>
<protein>
    <submittedName>
        <fullName evidence="2">Uncharacterized protein</fullName>
    </submittedName>
</protein>
<dbReference type="AlphaFoldDB" id="A0A2Z6QDL0"/>
<feature type="transmembrane region" description="Helical" evidence="1">
    <location>
        <begin position="562"/>
        <end position="581"/>
    </location>
</feature>
<evidence type="ECO:0000313" key="4">
    <source>
        <dbReference type="Proteomes" id="UP000247702"/>
    </source>
</evidence>
<feature type="transmembrane region" description="Helical" evidence="1">
    <location>
        <begin position="665"/>
        <end position="684"/>
    </location>
</feature>
<dbReference type="OrthoDB" id="2420894at2759"/>
<dbReference type="EMBL" id="BEXD01000458">
    <property type="protein sequence ID" value="GBB87645.1"/>
    <property type="molecule type" value="Genomic_DNA"/>
</dbReference>
<comment type="caution">
    <text evidence="2">The sequence shown here is derived from an EMBL/GenBank/DDBJ whole genome shotgun (WGS) entry which is preliminary data.</text>
</comment>
<dbReference type="Proteomes" id="UP000247702">
    <property type="component" value="Unassembled WGS sequence"/>
</dbReference>
<evidence type="ECO:0000313" key="3">
    <source>
        <dbReference type="EMBL" id="GES75115.1"/>
    </source>
</evidence>
<dbReference type="Proteomes" id="UP000615446">
    <property type="component" value="Unassembled WGS sequence"/>
</dbReference>
<accession>A0A2Z6QDL0</accession>